<feature type="transmembrane region" description="Helical" evidence="3">
    <location>
        <begin position="27"/>
        <end position="50"/>
    </location>
</feature>
<keyword evidence="2" id="KW-0175">Coiled coil</keyword>
<dbReference type="InterPro" id="IPR011055">
    <property type="entry name" value="Dup_hybrid_motif"/>
</dbReference>
<proteinExistence type="predicted"/>
<name>A0ABS2WQD4_9BACT</name>
<dbReference type="InterPro" id="IPR016047">
    <property type="entry name" value="M23ase_b-sheet_dom"/>
</dbReference>
<dbReference type="CDD" id="cd12797">
    <property type="entry name" value="M23_peptidase"/>
    <property type="match status" value="1"/>
</dbReference>
<evidence type="ECO:0000313" key="6">
    <source>
        <dbReference type="Proteomes" id="UP000703590"/>
    </source>
</evidence>
<reference evidence="5" key="1">
    <citation type="submission" date="2021-02" db="EMBL/GenBank/DDBJ databases">
        <title>Sulfurospirillum tamanensis sp. nov.</title>
        <authorList>
            <person name="Frolova A."/>
            <person name="Merkel A."/>
            <person name="Slobodkin A."/>
        </authorList>
    </citation>
    <scope>NUCLEOTIDE SEQUENCE</scope>
    <source>
        <strain evidence="5">T05b</strain>
    </source>
</reference>
<dbReference type="RefSeq" id="WP_205458442.1">
    <property type="nucleotide sequence ID" value="NZ_JAFHKK010000005.1"/>
</dbReference>
<dbReference type="PANTHER" id="PTHR21666">
    <property type="entry name" value="PEPTIDASE-RELATED"/>
    <property type="match status" value="1"/>
</dbReference>
<sequence length="299" mass="34011">MRNKFVITITDINGSKQFLLHQLVKKFVLYFTLAVIGVIVFGGWLISMLYGELSSLEEKKEELIQKEYQLGEHNAKLQRQIDAKTKQFEAINDKVSGIEELIGLKTPEATSIDERLENLTVTSTQQQHLFRSIPNGWVIENTGLTGKFGWRTHPILKTREFHRGIDLRAPIGTPIVAPADGVVEFAGYHKESGFGYLVIVQHNYGFKTSYAHLEKTMVVKSGEFVRKGQLIGYTGNSGLSTGPHLHYEVRFISRPLDPQHFLDWNSASFDEIFEKENRVSWQSLLKMITDPSHPQRPPS</sequence>
<gene>
    <name evidence="5" type="ORF">JWV37_03805</name>
</gene>
<protein>
    <submittedName>
        <fullName evidence="5">Peptidoglycan DD-metalloendopeptidase family protein</fullName>
    </submittedName>
</protein>
<dbReference type="InterPro" id="IPR050570">
    <property type="entry name" value="Cell_wall_metabolism_enzyme"/>
</dbReference>
<feature type="coiled-coil region" evidence="2">
    <location>
        <begin position="46"/>
        <end position="94"/>
    </location>
</feature>
<dbReference type="Gene3D" id="2.70.70.10">
    <property type="entry name" value="Glucose Permease (Domain IIA)"/>
    <property type="match status" value="1"/>
</dbReference>
<accession>A0ABS2WQD4</accession>
<keyword evidence="3" id="KW-0472">Membrane</keyword>
<dbReference type="SUPFAM" id="SSF51261">
    <property type="entry name" value="Duplicated hybrid motif"/>
    <property type="match status" value="1"/>
</dbReference>
<feature type="domain" description="M23ase beta-sheet core" evidence="4">
    <location>
        <begin position="161"/>
        <end position="258"/>
    </location>
</feature>
<keyword evidence="1" id="KW-0732">Signal</keyword>
<reference evidence="5" key="2">
    <citation type="submission" date="2021-02" db="EMBL/GenBank/DDBJ databases">
        <authorList>
            <person name="Merkel A.Y."/>
        </authorList>
    </citation>
    <scope>NUCLEOTIDE SEQUENCE</scope>
    <source>
        <strain evidence="5">T05b</strain>
    </source>
</reference>
<evidence type="ECO:0000256" key="2">
    <source>
        <dbReference type="SAM" id="Coils"/>
    </source>
</evidence>
<keyword evidence="6" id="KW-1185">Reference proteome</keyword>
<dbReference type="PANTHER" id="PTHR21666:SF289">
    <property type="entry name" value="L-ALA--D-GLU ENDOPEPTIDASE"/>
    <property type="match status" value="1"/>
</dbReference>
<keyword evidence="3" id="KW-0812">Transmembrane</keyword>
<comment type="caution">
    <text evidence="5">The sequence shown here is derived from an EMBL/GenBank/DDBJ whole genome shotgun (WGS) entry which is preliminary data.</text>
</comment>
<organism evidence="5 6">
    <name type="scientific">Sulfurospirillum tamanense</name>
    <dbReference type="NCBI Taxonomy" id="2813362"/>
    <lineage>
        <taxon>Bacteria</taxon>
        <taxon>Pseudomonadati</taxon>
        <taxon>Campylobacterota</taxon>
        <taxon>Epsilonproteobacteria</taxon>
        <taxon>Campylobacterales</taxon>
        <taxon>Sulfurospirillaceae</taxon>
        <taxon>Sulfurospirillum</taxon>
    </lineage>
</organism>
<evidence type="ECO:0000256" key="1">
    <source>
        <dbReference type="ARBA" id="ARBA00022729"/>
    </source>
</evidence>
<dbReference type="EMBL" id="JAFHKK010000005">
    <property type="protein sequence ID" value="MBN2963897.1"/>
    <property type="molecule type" value="Genomic_DNA"/>
</dbReference>
<keyword evidence="3" id="KW-1133">Transmembrane helix</keyword>
<dbReference type="Proteomes" id="UP000703590">
    <property type="component" value="Unassembled WGS sequence"/>
</dbReference>
<evidence type="ECO:0000313" key="5">
    <source>
        <dbReference type="EMBL" id="MBN2963897.1"/>
    </source>
</evidence>
<evidence type="ECO:0000256" key="3">
    <source>
        <dbReference type="SAM" id="Phobius"/>
    </source>
</evidence>
<dbReference type="Pfam" id="PF01551">
    <property type="entry name" value="Peptidase_M23"/>
    <property type="match status" value="1"/>
</dbReference>
<evidence type="ECO:0000259" key="4">
    <source>
        <dbReference type="Pfam" id="PF01551"/>
    </source>
</evidence>